<evidence type="ECO:0000313" key="11">
    <source>
        <dbReference type="Proteomes" id="UP000504624"/>
    </source>
</evidence>
<reference evidence="12" key="1">
    <citation type="submission" date="2025-08" db="UniProtKB">
        <authorList>
            <consortium name="RefSeq"/>
        </authorList>
    </citation>
    <scope>IDENTIFICATION</scope>
</reference>
<keyword evidence="3 9" id="KW-0732">Signal</keyword>
<keyword evidence="2 8" id="KW-0812">Transmembrane</keyword>
<dbReference type="GO" id="GO:0004896">
    <property type="term" value="F:cytokine receptor activity"/>
    <property type="evidence" value="ECO:0007669"/>
    <property type="project" value="InterPro"/>
</dbReference>
<keyword evidence="11" id="KW-1185">Reference proteome</keyword>
<keyword evidence="7" id="KW-0325">Glycoprotein</keyword>
<dbReference type="RefSeq" id="XP_017682543.1">
    <property type="nucleotide sequence ID" value="XM_017827054.1"/>
</dbReference>
<evidence type="ECO:0000256" key="4">
    <source>
        <dbReference type="ARBA" id="ARBA00022989"/>
    </source>
</evidence>
<dbReference type="OrthoDB" id="9890439at2759"/>
<organism evidence="11 12">
    <name type="scientific">Lepidothrix coronata</name>
    <name type="common">blue-crowned manakin</name>
    <dbReference type="NCBI Taxonomy" id="321398"/>
    <lineage>
        <taxon>Eukaryota</taxon>
        <taxon>Metazoa</taxon>
        <taxon>Chordata</taxon>
        <taxon>Craniata</taxon>
        <taxon>Vertebrata</taxon>
        <taxon>Euteleostomi</taxon>
        <taxon>Archelosauria</taxon>
        <taxon>Archosauria</taxon>
        <taxon>Dinosauria</taxon>
        <taxon>Saurischia</taxon>
        <taxon>Theropoda</taxon>
        <taxon>Coelurosauria</taxon>
        <taxon>Aves</taxon>
        <taxon>Neognathae</taxon>
        <taxon>Neoaves</taxon>
        <taxon>Telluraves</taxon>
        <taxon>Australaves</taxon>
        <taxon>Passeriformes</taxon>
        <taxon>Pipridae</taxon>
        <taxon>Lepidothrix</taxon>
    </lineage>
</organism>
<dbReference type="PROSITE" id="PS01356">
    <property type="entry name" value="HEMATOPO_REC_S_F2"/>
    <property type="match status" value="1"/>
</dbReference>
<keyword evidence="4 8" id="KW-1133">Transmembrane helix</keyword>
<accession>A0A6J0I7D0</accession>
<evidence type="ECO:0000256" key="6">
    <source>
        <dbReference type="ARBA" id="ARBA00023170"/>
    </source>
</evidence>
<evidence type="ECO:0000313" key="12">
    <source>
        <dbReference type="RefSeq" id="XP_017682543.1"/>
    </source>
</evidence>
<sequence>MKASRMQVCLILLWTTHSVQPNTPQAARVQVFPPVNFTLTVSALAQVLLHWEPNPAQDQKNDTIRYEVKILSPVPEEYDTRKTHSVRTVALHDGFSAHVRTLLLHNDLQMRSEWVQENLPPLPGAPETSITNLSCVTHLTISGTVSLHCSWLPGPGAPQDTEYFLFYRYKNHTEECHRYAKDKWDRNSGCSFPGTHIDPQEADDLVIHINGSSKSAAIKTFQQLFNPNAIEKVNVPRNITVSLEENHLLATWEKPISLFHEECFEYEFYLFNLKSGNKQILKLSSNKFRLRIDVTSRYSIQIRANHHTWCMRGLWSDWSEVIYVGQNKLENSVAWILAVLCVSTSCTFLLVALICKINRVWSKLFPPIPTPSNKFPDPFPVDYESQAAPAPSSHLTGVCFPEGPDLHQRHGDRVQQLG</sequence>
<feature type="transmembrane region" description="Helical" evidence="8">
    <location>
        <begin position="333"/>
        <end position="355"/>
    </location>
</feature>
<evidence type="ECO:0000256" key="1">
    <source>
        <dbReference type="ARBA" id="ARBA00004479"/>
    </source>
</evidence>
<dbReference type="InterPro" id="IPR003532">
    <property type="entry name" value="Short_hematopoietin_rcpt_2_CS"/>
</dbReference>
<dbReference type="AlphaFoldDB" id="A0A6J0I7D0"/>
<feature type="domain" description="Type I cytokine receptor cytokine-binding" evidence="10">
    <location>
        <begin position="132"/>
        <end position="230"/>
    </location>
</feature>
<keyword evidence="5 8" id="KW-0472">Membrane</keyword>
<dbReference type="PANTHER" id="PTHR23037:SF46">
    <property type="entry name" value="INTERLEUKIN 5 RECEPTOR SUBUNIT ALPHA"/>
    <property type="match status" value="1"/>
</dbReference>
<feature type="chain" id="PRO_5026920293" evidence="9">
    <location>
        <begin position="22"/>
        <end position="418"/>
    </location>
</feature>
<comment type="subcellular location">
    <subcellularLocation>
        <location evidence="1">Membrane</location>
        <topology evidence="1">Single-pass type I membrane protein</topology>
    </subcellularLocation>
</comment>
<dbReference type="GO" id="GO:0009897">
    <property type="term" value="C:external side of plasma membrane"/>
    <property type="evidence" value="ECO:0007669"/>
    <property type="project" value="TreeGrafter"/>
</dbReference>
<dbReference type="Gene3D" id="2.60.40.10">
    <property type="entry name" value="Immunoglobulins"/>
    <property type="match status" value="3"/>
</dbReference>
<dbReference type="InterPro" id="IPR015321">
    <property type="entry name" value="TypeI_recpt_CBD"/>
</dbReference>
<feature type="signal peptide" evidence="9">
    <location>
        <begin position="1"/>
        <end position="21"/>
    </location>
</feature>
<evidence type="ECO:0000259" key="10">
    <source>
        <dbReference type="Pfam" id="PF09240"/>
    </source>
</evidence>
<proteinExistence type="predicted"/>
<keyword evidence="6 12" id="KW-0675">Receptor</keyword>
<dbReference type="Pfam" id="PF09240">
    <property type="entry name" value="IL6Ra-bind"/>
    <property type="match status" value="1"/>
</dbReference>
<evidence type="ECO:0000256" key="5">
    <source>
        <dbReference type="ARBA" id="ARBA00023136"/>
    </source>
</evidence>
<dbReference type="SUPFAM" id="SSF49265">
    <property type="entry name" value="Fibronectin type III"/>
    <property type="match status" value="2"/>
</dbReference>
<dbReference type="InterPro" id="IPR013783">
    <property type="entry name" value="Ig-like_fold"/>
</dbReference>
<protein>
    <submittedName>
        <fullName evidence="12">Interleukin-5 receptor subunit alpha isoform X1</fullName>
    </submittedName>
</protein>
<name>A0A6J0I7D0_9PASS</name>
<dbReference type="Proteomes" id="UP000504624">
    <property type="component" value="Unplaced"/>
</dbReference>
<evidence type="ECO:0000256" key="2">
    <source>
        <dbReference type="ARBA" id="ARBA00022692"/>
    </source>
</evidence>
<dbReference type="FunFam" id="2.60.40.10:FF:000818">
    <property type="entry name" value="Interleukin 5 receptor subunit alpha"/>
    <property type="match status" value="1"/>
</dbReference>
<dbReference type="PANTHER" id="PTHR23037">
    <property type="entry name" value="CYTOKINE RECEPTOR"/>
    <property type="match status" value="1"/>
</dbReference>
<gene>
    <name evidence="12" type="primary">IL5RA</name>
</gene>
<evidence type="ECO:0000256" key="8">
    <source>
        <dbReference type="SAM" id="Phobius"/>
    </source>
</evidence>
<dbReference type="GeneID" id="108503250"/>
<evidence type="ECO:0000256" key="7">
    <source>
        <dbReference type="ARBA" id="ARBA00023180"/>
    </source>
</evidence>
<dbReference type="CTD" id="3568"/>
<evidence type="ECO:0000256" key="3">
    <source>
        <dbReference type="ARBA" id="ARBA00022729"/>
    </source>
</evidence>
<evidence type="ECO:0000256" key="9">
    <source>
        <dbReference type="SAM" id="SignalP"/>
    </source>
</evidence>
<dbReference type="InterPro" id="IPR036116">
    <property type="entry name" value="FN3_sf"/>
</dbReference>